<reference evidence="2 3" key="1">
    <citation type="submission" date="2020-04" db="EMBL/GenBank/DDBJ databases">
        <authorList>
            <person name="Zhang R."/>
            <person name="Schippers A."/>
        </authorList>
    </citation>
    <scope>NUCLEOTIDE SEQUENCE [LARGE SCALE GENOMIC DNA]</scope>
    <source>
        <strain evidence="2 3">DSM 109850</strain>
    </source>
</reference>
<comment type="caution">
    <text evidence="2">The sequence shown here is derived from an EMBL/GenBank/DDBJ whole genome shotgun (WGS) entry which is preliminary data.</text>
</comment>
<name>A0A7Y0Q232_9FIRM</name>
<protein>
    <submittedName>
        <fullName evidence="2">Insulinase family protein</fullName>
    </submittedName>
</protein>
<dbReference type="Pfam" id="PF05193">
    <property type="entry name" value="Peptidase_M16_C"/>
    <property type="match status" value="1"/>
</dbReference>
<dbReference type="InterPro" id="IPR050361">
    <property type="entry name" value="MPP/UQCRC_Complex"/>
</dbReference>
<dbReference type="PANTHER" id="PTHR11851">
    <property type="entry name" value="METALLOPROTEASE"/>
    <property type="match status" value="1"/>
</dbReference>
<proteinExistence type="predicted"/>
<evidence type="ECO:0000313" key="3">
    <source>
        <dbReference type="Proteomes" id="UP000533476"/>
    </source>
</evidence>
<accession>A0A7Y0Q232</accession>
<dbReference type="Proteomes" id="UP000533476">
    <property type="component" value="Unassembled WGS sequence"/>
</dbReference>
<sequence length="432" mass="48628">MAWSKTDLDTFIGEWKQGMGSYVYPTKRFKTVTIYAAWIRELAVSDRAQGAILPHMLRRGTRAWPTRRIMEQQLESLYGASFRADVGKLGDKQLLSFHITVVDGQYLPGKPDTVISALDFLSEVIDHPRLVDGAFPTDAVEQEKVLVKRQISALINDKGQYALSRLIELVADGERFGLKKLGTPAEVDAVTPDQLVTLLTESRESSPFVFLVVGDVDADRIHQHITQRWSRSYRRDVSTIQPYRGQHQGHTVIERQDVRQGKLNLAYRTQITAKDPDYPALVMYSGILGGFSHSKLFINVRERASLAYYAYSRVDPALALMIIGAGIEFRDYEAARRIIEEQVSAMRSGHISQEEMSFTLKAYENEILSEEDGPGQLIGRQLEQILIGGGLSGPEMIRALGQVRPEDIVRVAQRVELDTVYFLTSEEEGHAE</sequence>
<dbReference type="EMBL" id="JABBVZ010000008">
    <property type="protein sequence ID" value="NMP21481.1"/>
    <property type="molecule type" value="Genomic_DNA"/>
</dbReference>
<dbReference type="SUPFAM" id="SSF63411">
    <property type="entry name" value="LuxS/MPP-like metallohydrolase"/>
    <property type="match status" value="2"/>
</dbReference>
<gene>
    <name evidence="2" type="ORF">HIJ39_03795</name>
</gene>
<feature type="domain" description="Peptidase M16 C-terminal" evidence="1">
    <location>
        <begin position="206"/>
        <end position="357"/>
    </location>
</feature>
<dbReference type="GO" id="GO:0046872">
    <property type="term" value="F:metal ion binding"/>
    <property type="evidence" value="ECO:0007669"/>
    <property type="project" value="InterPro"/>
</dbReference>
<dbReference type="PANTHER" id="PTHR11851:SF186">
    <property type="entry name" value="INACTIVE METALLOPROTEASE YMFF-RELATED"/>
    <property type="match status" value="1"/>
</dbReference>
<dbReference type="InterPro" id="IPR007863">
    <property type="entry name" value="Peptidase_M16_C"/>
</dbReference>
<organism evidence="2 3">
    <name type="scientific">Sulfobacillus harzensis</name>
    <dbReference type="NCBI Taxonomy" id="2729629"/>
    <lineage>
        <taxon>Bacteria</taxon>
        <taxon>Bacillati</taxon>
        <taxon>Bacillota</taxon>
        <taxon>Clostridia</taxon>
        <taxon>Eubacteriales</taxon>
        <taxon>Clostridiales Family XVII. Incertae Sedis</taxon>
        <taxon>Sulfobacillus</taxon>
    </lineage>
</organism>
<evidence type="ECO:0000313" key="2">
    <source>
        <dbReference type="EMBL" id="NMP21481.1"/>
    </source>
</evidence>
<dbReference type="Gene3D" id="3.30.830.10">
    <property type="entry name" value="Metalloenzyme, LuxS/M16 peptidase-like"/>
    <property type="match status" value="2"/>
</dbReference>
<keyword evidence="3" id="KW-1185">Reference proteome</keyword>
<dbReference type="InterPro" id="IPR011249">
    <property type="entry name" value="Metalloenz_LuxS/M16"/>
</dbReference>
<dbReference type="AlphaFoldDB" id="A0A7Y0Q232"/>
<evidence type="ECO:0000259" key="1">
    <source>
        <dbReference type="Pfam" id="PF05193"/>
    </source>
</evidence>
<dbReference type="RefSeq" id="WP_169096875.1">
    <property type="nucleotide sequence ID" value="NZ_JABBVZ010000008.1"/>
</dbReference>
<dbReference type="NCBIfam" id="NF047422">
    <property type="entry name" value="YfmF_fam"/>
    <property type="match status" value="1"/>
</dbReference>